<dbReference type="InterPro" id="IPR009351">
    <property type="entry name" value="AlkZ-like"/>
</dbReference>
<reference evidence="2" key="1">
    <citation type="journal article" date="2019" name="Int. J. Syst. Evol. Microbiol.">
        <title>The Global Catalogue of Microorganisms (GCM) 10K type strain sequencing project: providing services to taxonomists for standard genome sequencing and annotation.</title>
        <authorList>
            <consortium name="The Broad Institute Genomics Platform"/>
            <consortium name="The Broad Institute Genome Sequencing Center for Infectious Disease"/>
            <person name="Wu L."/>
            <person name="Ma J."/>
        </authorList>
    </citation>
    <scope>NUCLEOTIDE SEQUENCE [LARGE SCALE GENOMIC DNA]</scope>
    <source>
        <strain evidence="2">JCM 1490</strain>
    </source>
</reference>
<gene>
    <name evidence="1" type="ORF">ACFQQL_07525</name>
</gene>
<dbReference type="RefSeq" id="WP_382392833.1">
    <property type="nucleotide sequence ID" value="NZ_JBHTCQ010000001.1"/>
</dbReference>
<dbReference type="GO" id="GO:0003677">
    <property type="term" value="F:DNA binding"/>
    <property type="evidence" value="ECO:0007669"/>
    <property type="project" value="UniProtKB-KW"/>
</dbReference>
<accession>A0ABW2QBI4</accession>
<comment type="caution">
    <text evidence="1">The sequence shown here is derived from an EMBL/GenBank/DDBJ whole genome shotgun (WGS) entry which is preliminary data.</text>
</comment>
<proteinExistence type="predicted"/>
<dbReference type="PANTHER" id="PTHR38479">
    <property type="entry name" value="LMO0824 PROTEIN"/>
    <property type="match status" value="1"/>
</dbReference>
<evidence type="ECO:0000313" key="2">
    <source>
        <dbReference type="Proteomes" id="UP001596455"/>
    </source>
</evidence>
<dbReference type="Pfam" id="PF06224">
    <property type="entry name" value="AlkZ-like"/>
    <property type="match status" value="1"/>
</dbReference>
<keyword evidence="1" id="KW-0238">DNA-binding</keyword>
<sequence length="395" mass="42837">MVERIERASVVAYRLASHGLSERAAADEVEAVAGRCGIQNTPPGSALLAFHARTSGIEPESIDRAVEDRSLLLTWSMRGAPYYVPTVDVGVFTAGVLPTTEEAARHFVLGVEQSVDRLGMSLGEATDLVAASTSVVLHGRALAIDELGEEVARAVEAELTGEQQEVWVSEGPHAKGQPVGEAVVHFCVRLLALRGLVCFAPRSGNKAPFVLTEEWLGTRLEVADPVASRAELLRRYLRAYGPSTPGEFAAWVGVQAGDVEPWWGLVDDEIAEVDFGGQKWMLAEELGALRSASKPTGVRLLPPRDPYVQVRDRSTIVEEKYQREVWKTVGDPGTVLVDGEIVGMWRPRKSGSKLHLRFAMFGSLTKRARSGIEAEAESIATLRGATRVTVEFEAS</sequence>
<dbReference type="PANTHER" id="PTHR38479:SF2">
    <property type="entry name" value="WINGED HELIX DNA-BINDING DOMAIN-CONTAINING PROTEIN"/>
    <property type="match status" value="1"/>
</dbReference>
<dbReference type="EMBL" id="JBHTCQ010000001">
    <property type="protein sequence ID" value="MFC7404955.1"/>
    <property type="molecule type" value="Genomic_DNA"/>
</dbReference>
<evidence type="ECO:0000313" key="1">
    <source>
        <dbReference type="EMBL" id="MFC7404955.1"/>
    </source>
</evidence>
<protein>
    <submittedName>
        <fullName evidence="1">Winged helix DNA-binding domain-containing protein</fullName>
    </submittedName>
</protein>
<name>A0ABW2QBI4_9MICO</name>
<organism evidence="1 2">
    <name type="scientific">Georgenia alba</name>
    <dbReference type="NCBI Taxonomy" id="2233858"/>
    <lineage>
        <taxon>Bacteria</taxon>
        <taxon>Bacillati</taxon>
        <taxon>Actinomycetota</taxon>
        <taxon>Actinomycetes</taxon>
        <taxon>Micrococcales</taxon>
        <taxon>Bogoriellaceae</taxon>
        <taxon>Georgenia</taxon>
    </lineage>
</organism>
<keyword evidence="2" id="KW-1185">Reference proteome</keyword>
<dbReference type="Proteomes" id="UP001596455">
    <property type="component" value="Unassembled WGS sequence"/>
</dbReference>